<name>A0A557SKN7_9RHOO</name>
<gene>
    <name evidence="2" type="ORF">FHP89_05750</name>
</gene>
<dbReference type="Proteomes" id="UP000318349">
    <property type="component" value="Unassembled WGS sequence"/>
</dbReference>
<evidence type="ECO:0000313" key="3">
    <source>
        <dbReference type="Proteomes" id="UP000318349"/>
    </source>
</evidence>
<dbReference type="AlphaFoldDB" id="A0A557SKN7"/>
<evidence type="ECO:0000256" key="1">
    <source>
        <dbReference type="SAM" id="SignalP"/>
    </source>
</evidence>
<evidence type="ECO:0000313" key="2">
    <source>
        <dbReference type="EMBL" id="TVO77987.1"/>
    </source>
</evidence>
<keyword evidence="1" id="KW-0732">Signal</keyword>
<feature type="chain" id="PRO_5022212274" evidence="1">
    <location>
        <begin position="21"/>
        <end position="256"/>
    </location>
</feature>
<dbReference type="EMBL" id="VMNI01000006">
    <property type="protein sequence ID" value="TVO77987.1"/>
    <property type="molecule type" value="Genomic_DNA"/>
</dbReference>
<reference evidence="2 3" key="1">
    <citation type="submission" date="2019-07" db="EMBL/GenBank/DDBJ databases">
        <title>The pathways for chlorine oxyanion respiration interact through the shared metabolite chlorate.</title>
        <authorList>
            <person name="Barnum T.P."/>
            <person name="Cheng Y."/>
            <person name="Hill K.A."/>
            <person name="Lucas L.N."/>
            <person name="Carlson H.K."/>
            <person name="Coates J.D."/>
        </authorList>
    </citation>
    <scope>NUCLEOTIDE SEQUENCE [LARGE SCALE GENOMIC DNA]</scope>
    <source>
        <strain evidence="2 3">SFB-1</strain>
    </source>
</reference>
<organism evidence="2 3">
    <name type="scientific">Denitromonas halophila</name>
    <dbReference type="NCBI Taxonomy" id="1629404"/>
    <lineage>
        <taxon>Bacteria</taxon>
        <taxon>Pseudomonadati</taxon>
        <taxon>Pseudomonadota</taxon>
        <taxon>Betaproteobacteria</taxon>
        <taxon>Rhodocyclales</taxon>
        <taxon>Zoogloeaceae</taxon>
        <taxon>Denitromonas</taxon>
    </lineage>
</organism>
<sequence length="256" mass="28135">MRLIRTTLRLLLLYVLSSGAAFSSQSAITLTELLELNHDFHRRHESSALGVPRSFDWADSPKVEAGNDRGGFSAATGWGHAFWSVGTVGNPGDLEIRNFQTYICHGVERKWVQLQKGRIEGAEFRADYKNNAATKPMKFLHQNGFDAVVFQAGRSFHFWPASGRKKMPAGTICGFVVILEARSPGMASGVTGGGYLIGLGADYWVSVTASWDSYKTNKGVSLGRLKLVGKDWEWFGMSTAADEDLAELHSSGVLWE</sequence>
<accession>A0A557SKN7</accession>
<proteinExistence type="predicted"/>
<protein>
    <submittedName>
        <fullName evidence="2">Uncharacterized protein</fullName>
    </submittedName>
</protein>
<comment type="caution">
    <text evidence="2">The sequence shown here is derived from an EMBL/GenBank/DDBJ whole genome shotgun (WGS) entry which is preliminary data.</text>
</comment>
<feature type="signal peptide" evidence="1">
    <location>
        <begin position="1"/>
        <end position="20"/>
    </location>
</feature>